<accession>A0A2I1DI73</accession>
<keyword evidence="2" id="KW-1185">Reference proteome</keyword>
<proteinExistence type="predicted"/>
<dbReference type="AlphaFoldDB" id="A0A2I1DI73"/>
<evidence type="ECO:0008006" key="3">
    <source>
        <dbReference type="Google" id="ProtNLM"/>
    </source>
</evidence>
<dbReference type="Gene3D" id="3.90.870.10">
    <property type="entry name" value="DHBP synthase"/>
    <property type="match status" value="1"/>
</dbReference>
<organism evidence="1 2">
    <name type="scientific">Acidithiobacillus marinus</name>
    <dbReference type="NCBI Taxonomy" id="187490"/>
    <lineage>
        <taxon>Bacteria</taxon>
        <taxon>Pseudomonadati</taxon>
        <taxon>Pseudomonadota</taxon>
        <taxon>Acidithiobacillia</taxon>
        <taxon>Acidithiobacillales</taxon>
        <taxon>Acidithiobacillaceae</taxon>
        <taxon>Acidithiobacillus</taxon>
    </lineage>
</organism>
<name>A0A2I1DI73_9PROT</name>
<evidence type="ECO:0000313" key="2">
    <source>
        <dbReference type="Proteomes" id="UP000234329"/>
    </source>
</evidence>
<dbReference type="SUPFAM" id="SSF55821">
    <property type="entry name" value="YrdC/RibB"/>
    <property type="match status" value="1"/>
</dbReference>
<sequence>MAIDLLVFVWWVRSGFCVRFFTHLQGGVKFPMNPDGSMARGADIARFAALHDLPVITMEDVLGMVNRQCTRN</sequence>
<dbReference type="InterPro" id="IPR017945">
    <property type="entry name" value="DHBP_synth_RibB-like_a/b_dom"/>
</dbReference>
<evidence type="ECO:0000313" key="1">
    <source>
        <dbReference type="EMBL" id="PKY09567.1"/>
    </source>
</evidence>
<dbReference type="RefSeq" id="WP_101539016.1">
    <property type="nucleotide sequence ID" value="NZ_MXAV01000056.1"/>
</dbReference>
<dbReference type="EMBL" id="MXAV01000056">
    <property type="protein sequence ID" value="PKY09567.1"/>
    <property type="molecule type" value="Genomic_DNA"/>
</dbReference>
<comment type="caution">
    <text evidence="1">The sequence shown here is derived from an EMBL/GenBank/DDBJ whole genome shotgun (WGS) entry which is preliminary data.</text>
</comment>
<protein>
    <recommendedName>
        <fullName evidence="3">3,4-dihydroxy-2-butanone-4-phosphate synthase</fullName>
    </recommendedName>
</protein>
<dbReference type="InParanoid" id="A0A2I1DI73"/>
<gene>
    <name evidence="1" type="ORF">B1757_14550</name>
</gene>
<dbReference type="Proteomes" id="UP000234329">
    <property type="component" value="Unassembled WGS sequence"/>
</dbReference>
<reference evidence="1 2" key="1">
    <citation type="submission" date="2017-03" db="EMBL/GenBank/DDBJ databases">
        <title>Draft genime sequence of the acidophilic sulfur-oxidizing bacterium Acidithiobacillus sp. SH, isolated from seawater.</title>
        <authorList>
            <person name="Sharmin S."/>
            <person name="Tokuhisa M."/>
            <person name="Kanao T."/>
            <person name="Kamimura K."/>
        </authorList>
    </citation>
    <scope>NUCLEOTIDE SEQUENCE [LARGE SCALE GENOMIC DNA]</scope>
    <source>
        <strain evidence="1 2">SH</strain>
    </source>
</reference>